<evidence type="ECO:0000256" key="4">
    <source>
        <dbReference type="ARBA" id="ARBA00022475"/>
    </source>
</evidence>
<evidence type="ECO:0000256" key="2">
    <source>
        <dbReference type="ARBA" id="ARBA00004651"/>
    </source>
</evidence>
<comment type="similarity">
    <text evidence="3 9">Belongs to the FliF family.</text>
</comment>
<keyword evidence="15" id="KW-1185">Reference proteome</keyword>
<feature type="transmembrane region" description="Helical" evidence="11">
    <location>
        <begin position="418"/>
        <end position="439"/>
    </location>
</feature>
<keyword evidence="14" id="KW-0966">Cell projection</keyword>
<dbReference type="PANTHER" id="PTHR30046">
    <property type="entry name" value="FLAGELLAR M-RING PROTEIN"/>
    <property type="match status" value="1"/>
</dbReference>
<evidence type="ECO:0000256" key="1">
    <source>
        <dbReference type="ARBA" id="ARBA00004117"/>
    </source>
</evidence>
<dbReference type="InterPro" id="IPR045851">
    <property type="entry name" value="AMP-bd_C_sf"/>
</dbReference>
<dbReference type="InterPro" id="IPR013556">
    <property type="entry name" value="Flag_M-ring_C"/>
</dbReference>
<feature type="domain" description="Flagellar M-ring C-terminal" evidence="13">
    <location>
        <begin position="234"/>
        <end position="395"/>
    </location>
</feature>
<evidence type="ECO:0000256" key="11">
    <source>
        <dbReference type="SAM" id="Phobius"/>
    </source>
</evidence>
<dbReference type="GO" id="GO:0009431">
    <property type="term" value="C:bacterial-type flagellum basal body, MS ring"/>
    <property type="evidence" value="ECO:0007669"/>
    <property type="project" value="InterPro"/>
</dbReference>
<accession>A0A443IXJ8</accession>
<dbReference type="Gene3D" id="3.30.300.30">
    <property type="match status" value="1"/>
</dbReference>
<dbReference type="GO" id="GO:0071973">
    <property type="term" value="P:bacterial-type flagellum-dependent cell motility"/>
    <property type="evidence" value="ECO:0007669"/>
    <property type="project" value="InterPro"/>
</dbReference>
<dbReference type="AlphaFoldDB" id="A0A443IXJ8"/>
<dbReference type="EMBL" id="SAUW01000007">
    <property type="protein sequence ID" value="RWR12819.1"/>
    <property type="molecule type" value="Genomic_DNA"/>
</dbReference>
<evidence type="ECO:0000256" key="9">
    <source>
        <dbReference type="PIRNR" id="PIRNR004862"/>
    </source>
</evidence>
<gene>
    <name evidence="14" type="primary">fliF</name>
    <name evidence="14" type="ORF">D2T33_08935</name>
</gene>
<dbReference type="GO" id="GO:0005886">
    <property type="term" value="C:plasma membrane"/>
    <property type="evidence" value="ECO:0007669"/>
    <property type="project" value="UniProtKB-SubCell"/>
</dbReference>
<evidence type="ECO:0000313" key="14">
    <source>
        <dbReference type="EMBL" id="RWR12819.1"/>
    </source>
</evidence>
<dbReference type="InterPro" id="IPR043427">
    <property type="entry name" value="YscJ/FliF"/>
</dbReference>
<feature type="transmembrane region" description="Helical" evidence="11">
    <location>
        <begin position="17"/>
        <end position="36"/>
    </location>
</feature>
<evidence type="ECO:0000256" key="7">
    <source>
        <dbReference type="ARBA" id="ARBA00023136"/>
    </source>
</evidence>
<dbReference type="GO" id="GO:0003774">
    <property type="term" value="F:cytoskeletal motor activity"/>
    <property type="evidence" value="ECO:0007669"/>
    <property type="project" value="InterPro"/>
</dbReference>
<feature type="region of interest" description="Disordered" evidence="10">
    <location>
        <begin position="268"/>
        <end position="328"/>
    </location>
</feature>
<evidence type="ECO:0000259" key="12">
    <source>
        <dbReference type="Pfam" id="PF01514"/>
    </source>
</evidence>
<feature type="compositionally biased region" description="Basic and acidic residues" evidence="10">
    <location>
        <begin position="313"/>
        <end position="328"/>
    </location>
</feature>
<proteinExistence type="inferred from homology"/>
<feature type="compositionally biased region" description="Polar residues" evidence="10">
    <location>
        <begin position="272"/>
        <end position="282"/>
    </location>
</feature>
<evidence type="ECO:0000256" key="5">
    <source>
        <dbReference type="ARBA" id="ARBA00022692"/>
    </source>
</evidence>
<keyword evidence="6 11" id="KW-1133">Transmembrane helix</keyword>
<name>A0A443IXJ8_9RHOB</name>
<evidence type="ECO:0000256" key="10">
    <source>
        <dbReference type="SAM" id="MobiDB-lite"/>
    </source>
</evidence>
<dbReference type="NCBIfam" id="TIGR00206">
    <property type="entry name" value="fliF"/>
    <property type="match status" value="1"/>
</dbReference>
<evidence type="ECO:0000256" key="8">
    <source>
        <dbReference type="ARBA" id="ARBA00023143"/>
    </source>
</evidence>
<dbReference type="InterPro" id="IPR000067">
    <property type="entry name" value="FlgMring_FliF"/>
</dbReference>
<evidence type="ECO:0000259" key="13">
    <source>
        <dbReference type="Pfam" id="PF08345"/>
    </source>
</evidence>
<protein>
    <recommendedName>
        <fullName evidence="9">Flagellar M-ring protein</fullName>
    </recommendedName>
</protein>
<feature type="domain" description="Flagellar M-ring N-terminal" evidence="12">
    <location>
        <begin position="38"/>
        <end position="206"/>
    </location>
</feature>
<keyword evidence="5 11" id="KW-0812">Transmembrane</keyword>
<dbReference type="PRINTS" id="PR01009">
    <property type="entry name" value="FLGMRINGFLIF"/>
</dbReference>
<reference evidence="14 15" key="2">
    <citation type="submission" date="2019-01" db="EMBL/GenBank/DDBJ databases">
        <authorList>
            <person name="Li Y."/>
        </authorList>
    </citation>
    <scope>NUCLEOTIDE SEQUENCE [LARGE SCALE GENOMIC DNA]</scope>
    <source>
        <strain evidence="14 15">2D-5</strain>
    </source>
</reference>
<keyword evidence="4" id="KW-1003">Cell membrane</keyword>
<sequence>MKQILASWEALDSRRRMIVTGATIAVFVAILALSAITSRPNMALLYAGLDPAQSGEIVAALEKQGVAYEVRGDSIQVDSRRRDELRMMLASEGLPKLNGTGYELLDSLSGFGTTSQMFDAAYWRAKEGELARTILANPDVRSARVHIAPVAATSFRNDARPTASVTVTTNSGGFSAQQATALQFLVASAVPRMRPEDVSVIDSVNGLIATGAKTPNQLGDDRAAELRRNVERLLEARVGYGNAVVELSVQTVSEREAITERRFDPQGRVIISTENTETSKQADATKPPNVTVASNLPDGDAANNGRSQSQASETRERTNYEVSETTRELLRSPGDIKRITVAVLVDGVTGTDASGQATITPRPQEELDSLHDLVASAVGYDEARGDVITIRSMPFVPLGAHAGTEATGGLFAGQTIDVMRLIAIAALVIVALVLGLFVMRPLLLGKRDLNTVPDRAQLVNASDGERAATAEAEDLPPKIVPLNMQEIQLPEETATSRGQDGNEPVARLKRLIEERHTESVEILRGWMESNEGRA</sequence>
<comment type="caution">
    <text evidence="14">The sequence shown here is derived from an EMBL/GenBank/DDBJ whole genome shotgun (WGS) entry which is preliminary data.</text>
</comment>
<comment type="subcellular location">
    <subcellularLocation>
        <location evidence="1 9">Bacterial flagellum basal body</location>
    </subcellularLocation>
    <subcellularLocation>
        <location evidence="2">Cell membrane</location>
        <topology evidence="2">Multi-pass membrane protein</topology>
    </subcellularLocation>
</comment>
<organism evidence="14 15">
    <name type="scientific">Paenirhodobacter populi</name>
    <dbReference type="NCBI Taxonomy" id="2306993"/>
    <lineage>
        <taxon>Bacteria</taxon>
        <taxon>Pseudomonadati</taxon>
        <taxon>Pseudomonadota</taxon>
        <taxon>Alphaproteobacteria</taxon>
        <taxon>Rhodobacterales</taxon>
        <taxon>Rhodobacter group</taxon>
        <taxon>Paenirhodobacter</taxon>
    </lineage>
</organism>
<keyword evidence="14" id="KW-0969">Cilium</keyword>
<dbReference type="InterPro" id="IPR006182">
    <property type="entry name" value="FliF_N_dom"/>
</dbReference>
<dbReference type="PIRSF" id="PIRSF004862">
    <property type="entry name" value="FliF"/>
    <property type="match status" value="1"/>
</dbReference>
<keyword evidence="8 9" id="KW-0975">Bacterial flagellum</keyword>
<keyword evidence="7 11" id="KW-0472">Membrane</keyword>
<dbReference type="Pfam" id="PF08345">
    <property type="entry name" value="YscJ_FliF_C"/>
    <property type="match status" value="1"/>
</dbReference>
<reference evidence="14 15" key="1">
    <citation type="submission" date="2019-01" db="EMBL/GenBank/DDBJ databases">
        <title>Sinorhodobacter populi sp. nov. isolated from the symptomatic bark tissue of Populus euramericana canker.</title>
        <authorList>
            <person name="Xu G."/>
        </authorList>
    </citation>
    <scope>NUCLEOTIDE SEQUENCE [LARGE SCALE GENOMIC DNA]</scope>
    <source>
        <strain evidence="14 15">2D-5</strain>
    </source>
</reference>
<dbReference type="Proteomes" id="UP000285710">
    <property type="component" value="Unassembled WGS sequence"/>
</dbReference>
<dbReference type="PANTHER" id="PTHR30046:SF0">
    <property type="entry name" value="FLAGELLAR M-RING PROTEIN"/>
    <property type="match status" value="1"/>
</dbReference>
<keyword evidence="14" id="KW-0282">Flagellum</keyword>
<dbReference type="Pfam" id="PF01514">
    <property type="entry name" value="YscJ_FliF"/>
    <property type="match status" value="1"/>
</dbReference>
<evidence type="ECO:0000256" key="6">
    <source>
        <dbReference type="ARBA" id="ARBA00022989"/>
    </source>
</evidence>
<evidence type="ECO:0000313" key="15">
    <source>
        <dbReference type="Proteomes" id="UP000285710"/>
    </source>
</evidence>
<comment type="function">
    <text evidence="9">The M ring may be actively involved in energy transduction.</text>
</comment>
<evidence type="ECO:0000256" key="3">
    <source>
        <dbReference type="ARBA" id="ARBA00007971"/>
    </source>
</evidence>